<dbReference type="EMBL" id="JAAGYR010000012">
    <property type="protein sequence ID" value="NEN76052.1"/>
    <property type="molecule type" value="Genomic_DNA"/>
</dbReference>
<gene>
    <name evidence="1" type="ORF">F9B74_06905</name>
</gene>
<comment type="caution">
    <text evidence="1">The sequence shown here is derived from an EMBL/GenBank/DDBJ whole genome shotgun (WGS) entry which is preliminary data.</text>
</comment>
<evidence type="ECO:0000313" key="2">
    <source>
        <dbReference type="Proteomes" id="UP000477651"/>
    </source>
</evidence>
<keyword evidence="2" id="KW-1185">Reference proteome</keyword>
<protein>
    <submittedName>
        <fullName evidence="1">DNA polymerase III</fullName>
    </submittedName>
</protein>
<organism evidence="1 2">
    <name type="scientific">Pelistega ratti</name>
    <dbReference type="NCBI Taxonomy" id="2652177"/>
    <lineage>
        <taxon>Bacteria</taxon>
        <taxon>Pseudomonadati</taxon>
        <taxon>Pseudomonadota</taxon>
        <taxon>Betaproteobacteria</taxon>
        <taxon>Burkholderiales</taxon>
        <taxon>Alcaligenaceae</taxon>
        <taxon>Pelistega</taxon>
    </lineage>
</organism>
<accession>A0A6L9Y6G7</accession>
<reference evidence="1 2" key="1">
    <citation type="submission" date="2020-02" db="EMBL/GenBank/DDBJ databases">
        <title>Pelistega sp. NLN82 were isolated from wild rodents of the Hainan Island.</title>
        <authorList>
            <person name="Niu N."/>
            <person name="Zhou J."/>
        </authorList>
    </citation>
    <scope>NUCLEOTIDE SEQUENCE [LARGE SCALE GENOMIC DNA]</scope>
    <source>
        <strain evidence="1 2">NLN82</strain>
    </source>
</reference>
<sequence length="109" mass="12633">MSNFILYDYAALLSANPNKWWQDYIINSTNILFKFLYKENLISVFPFDENGNVIENFILNSCDVDSACIELFRKSVPNWRKAHDRGTPIEKITILEKGLAKIRTANSLK</sequence>
<name>A0A6L9Y6G7_9BURK</name>
<evidence type="ECO:0000313" key="1">
    <source>
        <dbReference type="EMBL" id="NEN76052.1"/>
    </source>
</evidence>
<dbReference type="RefSeq" id="WP_159991747.1">
    <property type="nucleotide sequence ID" value="NZ_CP047165.1"/>
</dbReference>
<dbReference type="Proteomes" id="UP000477651">
    <property type="component" value="Unassembled WGS sequence"/>
</dbReference>
<dbReference type="AlphaFoldDB" id="A0A6L9Y6G7"/>
<proteinExistence type="predicted"/>